<keyword evidence="1 3" id="KW-0560">Oxidoreductase</keyword>
<comment type="similarity">
    <text evidence="3">Belongs to the aldehyde dehydrogenase family.</text>
</comment>
<name>A0A9X2PD20_9HYPH</name>
<sequence>MLHQANRPARTMKVVNPAAPSTVVAEVAMTEPSDLPAIVDRARAGFEVWRKVPMAERVQRLETFFAAIAEAAGEIAAAITREQGKPIREARAETLKAVSEARAMAAHGMSVGTQGVASARPGVRNMVVRRPRGVIGAITPWNFPILTPMRKIAPALVFGNAIILKPSEFTPSAALIVEALAARHLPAGLVQVVVGEGPLGAALCRSGLEGITFTGSIGVGRKVAEAAADQLAEVSLELGGKNAAVVNDVADMDNAVGAIVGAAMQCAGQRCTAVSRVIVADEIADELVEALRRRCAAFRIGDGMAEDTDIGAITTDGQLAKVAEMVEEGRAAGATLVLGGARCEVADRPDGRFYAPTIFDHVTPEMRIAREEIFGPVISVMRYASFDEALAIVNGTPYGLTSALFSNRNDLINRFIDEVKSGMIHINHGTVPDSHMPFGGIGESGLGSYSVGASAAAFYTTEHAIYNQYA</sequence>
<organism evidence="5 6">
    <name type="scientific">Ancylobacter mangrovi</name>
    <dbReference type="NCBI Taxonomy" id="2972472"/>
    <lineage>
        <taxon>Bacteria</taxon>
        <taxon>Pseudomonadati</taxon>
        <taxon>Pseudomonadota</taxon>
        <taxon>Alphaproteobacteria</taxon>
        <taxon>Hyphomicrobiales</taxon>
        <taxon>Xanthobacteraceae</taxon>
        <taxon>Ancylobacter</taxon>
    </lineage>
</organism>
<proteinExistence type="inferred from homology"/>
<evidence type="ECO:0000313" key="5">
    <source>
        <dbReference type="EMBL" id="MCS0496497.1"/>
    </source>
</evidence>
<gene>
    <name evidence="5" type="ORF">NVS89_15450</name>
</gene>
<reference evidence="5" key="1">
    <citation type="submission" date="2022-08" db="EMBL/GenBank/DDBJ databases">
        <authorList>
            <person name="Li F."/>
        </authorList>
    </citation>
    <scope>NUCLEOTIDE SEQUENCE</scope>
    <source>
        <strain evidence="5">MQZ15Z-1</strain>
    </source>
</reference>
<protein>
    <submittedName>
        <fullName evidence="5">Aldehyde dehydrogenase family protein</fullName>
    </submittedName>
</protein>
<evidence type="ECO:0000256" key="3">
    <source>
        <dbReference type="RuleBase" id="RU003345"/>
    </source>
</evidence>
<keyword evidence="6" id="KW-1185">Reference proteome</keyword>
<dbReference type="Pfam" id="PF00171">
    <property type="entry name" value="Aldedh"/>
    <property type="match status" value="1"/>
</dbReference>
<dbReference type="InterPro" id="IPR015590">
    <property type="entry name" value="Aldehyde_DH_dom"/>
</dbReference>
<dbReference type="InterPro" id="IPR016161">
    <property type="entry name" value="Ald_DH/histidinol_DH"/>
</dbReference>
<dbReference type="GO" id="GO:0016620">
    <property type="term" value="F:oxidoreductase activity, acting on the aldehyde or oxo group of donors, NAD or NADP as acceptor"/>
    <property type="evidence" value="ECO:0007669"/>
    <property type="project" value="InterPro"/>
</dbReference>
<evidence type="ECO:0000259" key="4">
    <source>
        <dbReference type="Pfam" id="PF00171"/>
    </source>
</evidence>
<dbReference type="CDD" id="cd07078">
    <property type="entry name" value="ALDH"/>
    <property type="match status" value="1"/>
</dbReference>
<evidence type="ECO:0000256" key="1">
    <source>
        <dbReference type="ARBA" id="ARBA00023002"/>
    </source>
</evidence>
<dbReference type="InterPro" id="IPR016162">
    <property type="entry name" value="Ald_DH_N"/>
</dbReference>
<evidence type="ECO:0000256" key="2">
    <source>
        <dbReference type="PROSITE-ProRule" id="PRU10007"/>
    </source>
</evidence>
<dbReference type="PANTHER" id="PTHR11699">
    <property type="entry name" value="ALDEHYDE DEHYDROGENASE-RELATED"/>
    <property type="match status" value="1"/>
</dbReference>
<comment type="caution">
    <text evidence="5">The sequence shown here is derived from an EMBL/GenBank/DDBJ whole genome shotgun (WGS) entry which is preliminary data.</text>
</comment>
<feature type="active site" evidence="2">
    <location>
        <position position="237"/>
    </location>
</feature>
<dbReference type="FunFam" id="3.40.309.10:FF:000002">
    <property type="entry name" value="Methylmalonate-semialdehyde dehydrogenase (Acylating)"/>
    <property type="match status" value="1"/>
</dbReference>
<dbReference type="RefSeq" id="WP_258733661.1">
    <property type="nucleotide sequence ID" value="NZ_JANTHZ010000007.1"/>
</dbReference>
<dbReference type="Gene3D" id="3.40.309.10">
    <property type="entry name" value="Aldehyde Dehydrogenase, Chain A, domain 2"/>
    <property type="match status" value="1"/>
</dbReference>
<dbReference type="Proteomes" id="UP001151088">
    <property type="component" value="Unassembled WGS sequence"/>
</dbReference>
<dbReference type="PROSITE" id="PS00687">
    <property type="entry name" value="ALDEHYDE_DEHYDR_GLU"/>
    <property type="match status" value="1"/>
</dbReference>
<dbReference type="AlphaFoldDB" id="A0A9X2PD20"/>
<accession>A0A9X2PD20</accession>
<dbReference type="SUPFAM" id="SSF53720">
    <property type="entry name" value="ALDH-like"/>
    <property type="match status" value="1"/>
</dbReference>
<dbReference type="Gene3D" id="3.40.605.10">
    <property type="entry name" value="Aldehyde Dehydrogenase, Chain A, domain 1"/>
    <property type="match status" value="1"/>
</dbReference>
<dbReference type="InterPro" id="IPR029510">
    <property type="entry name" value="Ald_DH_CS_GLU"/>
</dbReference>
<feature type="domain" description="Aldehyde dehydrogenase" evidence="4">
    <location>
        <begin position="10"/>
        <end position="461"/>
    </location>
</feature>
<dbReference type="EMBL" id="JANTHZ010000007">
    <property type="protein sequence ID" value="MCS0496497.1"/>
    <property type="molecule type" value="Genomic_DNA"/>
</dbReference>
<evidence type="ECO:0000313" key="6">
    <source>
        <dbReference type="Proteomes" id="UP001151088"/>
    </source>
</evidence>
<dbReference type="InterPro" id="IPR016163">
    <property type="entry name" value="Ald_DH_C"/>
</dbReference>